<dbReference type="InterPro" id="IPR003142">
    <property type="entry name" value="BPL_C"/>
</dbReference>
<evidence type="ECO:0000256" key="4">
    <source>
        <dbReference type="ARBA" id="ARBA00023267"/>
    </source>
</evidence>
<dbReference type="NCBIfam" id="TIGR00121">
    <property type="entry name" value="birA_ligase"/>
    <property type="match status" value="1"/>
</dbReference>
<dbReference type="Proteomes" id="UP000056466">
    <property type="component" value="Chromosome"/>
</dbReference>
<dbReference type="GO" id="GO:0005524">
    <property type="term" value="F:ATP binding"/>
    <property type="evidence" value="ECO:0007669"/>
    <property type="project" value="UniProtKB-KW"/>
</dbReference>
<evidence type="ECO:0000259" key="8">
    <source>
        <dbReference type="PROSITE" id="PS51733"/>
    </source>
</evidence>
<gene>
    <name evidence="9" type="primary">birA</name>
    <name evidence="9" type="ORF">AB162_451</name>
</gene>
<feature type="domain" description="BPL/LPL catalytic" evidence="8">
    <location>
        <begin position="75"/>
        <end position="260"/>
    </location>
</feature>
<dbReference type="GO" id="GO:0005737">
    <property type="term" value="C:cytoplasm"/>
    <property type="evidence" value="ECO:0007669"/>
    <property type="project" value="TreeGrafter"/>
</dbReference>
<comment type="catalytic activity">
    <reaction evidence="6">
        <text>biotin + L-lysyl-[protein] + ATP = N(6)-biotinyl-L-lysyl-[protein] + AMP + diphosphate + H(+)</text>
        <dbReference type="Rhea" id="RHEA:11756"/>
        <dbReference type="Rhea" id="RHEA-COMP:9752"/>
        <dbReference type="Rhea" id="RHEA-COMP:10505"/>
        <dbReference type="ChEBI" id="CHEBI:15378"/>
        <dbReference type="ChEBI" id="CHEBI:29969"/>
        <dbReference type="ChEBI" id="CHEBI:30616"/>
        <dbReference type="ChEBI" id="CHEBI:33019"/>
        <dbReference type="ChEBI" id="CHEBI:57586"/>
        <dbReference type="ChEBI" id="CHEBI:83144"/>
        <dbReference type="ChEBI" id="CHEBI:456215"/>
        <dbReference type="EC" id="6.3.4.15"/>
    </reaction>
</comment>
<name>A0A0K2BLH9_9GAMM</name>
<dbReference type="CDD" id="cd16442">
    <property type="entry name" value="BPL"/>
    <property type="match status" value="1"/>
</dbReference>
<dbReference type="PATRIC" id="fig|186490.8.peg.425"/>
<dbReference type="NCBIfam" id="NF008847">
    <property type="entry name" value="PRK11886.1-2"/>
    <property type="match status" value="1"/>
</dbReference>
<dbReference type="SUPFAM" id="SSF55681">
    <property type="entry name" value="Class II aaRS and biotin synthetases"/>
    <property type="match status" value="1"/>
</dbReference>
<dbReference type="SUPFAM" id="SSF50037">
    <property type="entry name" value="C-terminal domain of transcriptional repressors"/>
    <property type="match status" value="1"/>
</dbReference>
<keyword evidence="2" id="KW-0547">Nucleotide-binding</keyword>
<keyword evidence="10" id="KW-1185">Reference proteome</keyword>
<dbReference type="PANTHER" id="PTHR12835">
    <property type="entry name" value="BIOTIN PROTEIN LIGASE"/>
    <property type="match status" value="1"/>
</dbReference>
<evidence type="ECO:0000256" key="3">
    <source>
        <dbReference type="ARBA" id="ARBA00022840"/>
    </source>
</evidence>
<dbReference type="Gene3D" id="3.30.930.10">
    <property type="entry name" value="Bira Bifunctional Protein, Domain 2"/>
    <property type="match status" value="1"/>
</dbReference>
<evidence type="ECO:0000256" key="6">
    <source>
        <dbReference type="ARBA" id="ARBA00047846"/>
    </source>
</evidence>
<evidence type="ECO:0000256" key="2">
    <source>
        <dbReference type="ARBA" id="ARBA00022741"/>
    </source>
</evidence>
<keyword evidence="1" id="KW-0436">Ligase</keyword>
<dbReference type="Pfam" id="PF02237">
    <property type="entry name" value="BPL_C"/>
    <property type="match status" value="1"/>
</dbReference>
<sequence length="332" mass="37654">MQLKHYYEHNNAEINCSIQLINILSPGNIYSSEQLSQKLNISLQDVNKYIAIVRNWGVDLITYYNKYYLKQPLYLLDNNVIKLLLYSGRLEVLTVINSTNQYLINKINHLNIGDACVAEYQLNGRGRCGKKWFSSFGKNIYLSIYWRLKKHEPTALIGLSLMVGIIVAEILQTFGVSNVKLKWPNDIYLNNRKLAGILVEMTGMSSSDIHVVMGIGINLALPTSISTTWISLQDIGIVIIRNHIVAALTNALRNSLLIFEKYGLSPFLLRWHILDYFYNQPIQLIIGNVRSITGIYRGINSSGALLLEEQGKIKEYLSGNISISLLEKSKVI</sequence>
<proteinExistence type="predicted"/>
<dbReference type="AlphaFoldDB" id="A0A0K2BLH9"/>
<dbReference type="InterPro" id="IPR008988">
    <property type="entry name" value="Transcriptional_repressor_C"/>
</dbReference>
<evidence type="ECO:0000256" key="1">
    <source>
        <dbReference type="ARBA" id="ARBA00022598"/>
    </source>
</evidence>
<dbReference type="PANTHER" id="PTHR12835:SF5">
    <property type="entry name" value="BIOTIN--PROTEIN LIGASE"/>
    <property type="match status" value="1"/>
</dbReference>
<feature type="transmembrane region" description="Helical" evidence="7">
    <location>
        <begin position="155"/>
        <end position="174"/>
    </location>
</feature>
<organism evidence="9 10">
    <name type="scientific">Candidatus Palibaumannia cicadellinicola</name>
    <dbReference type="NCBI Taxonomy" id="186490"/>
    <lineage>
        <taxon>Bacteria</taxon>
        <taxon>Pseudomonadati</taxon>
        <taxon>Pseudomonadota</taxon>
        <taxon>Gammaproteobacteria</taxon>
        <taxon>Candidatus Palibaumannia</taxon>
    </lineage>
</organism>
<keyword evidence="4" id="KW-0092">Biotin</keyword>
<evidence type="ECO:0000256" key="7">
    <source>
        <dbReference type="SAM" id="Phobius"/>
    </source>
</evidence>
<dbReference type="EMBL" id="CP011787">
    <property type="protein sequence ID" value="AKZ66037.1"/>
    <property type="molecule type" value="Genomic_DNA"/>
</dbReference>
<dbReference type="RefSeq" id="WP_053097110.1">
    <property type="nucleotide sequence ID" value="NZ_CP011787.1"/>
</dbReference>
<evidence type="ECO:0000313" key="9">
    <source>
        <dbReference type="EMBL" id="AKZ66037.1"/>
    </source>
</evidence>
<dbReference type="Pfam" id="PF03099">
    <property type="entry name" value="BPL_LplA_LipB"/>
    <property type="match status" value="1"/>
</dbReference>
<dbReference type="InterPro" id="IPR036388">
    <property type="entry name" value="WH-like_DNA-bd_sf"/>
</dbReference>
<accession>A0A0K2BLH9</accession>
<dbReference type="Gene3D" id="1.10.10.10">
    <property type="entry name" value="Winged helix-like DNA-binding domain superfamily/Winged helix DNA-binding domain"/>
    <property type="match status" value="1"/>
</dbReference>
<dbReference type="InterPro" id="IPR045864">
    <property type="entry name" value="aa-tRNA-synth_II/BPL/LPL"/>
</dbReference>
<keyword evidence="7" id="KW-0472">Membrane</keyword>
<dbReference type="PROSITE" id="PS51733">
    <property type="entry name" value="BPL_LPL_CATALYTIC"/>
    <property type="match status" value="1"/>
</dbReference>
<dbReference type="EC" id="6.3.4.15" evidence="5"/>
<dbReference type="KEGG" id="bcig:AB162_451"/>
<dbReference type="Gene3D" id="2.30.30.100">
    <property type="match status" value="1"/>
</dbReference>
<keyword evidence="7" id="KW-0812">Transmembrane</keyword>
<dbReference type="InterPro" id="IPR004143">
    <property type="entry name" value="BPL_LPL_catalytic"/>
</dbReference>
<reference evidence="9 10" key="1">
    <citation type="submission" date="2015-06" db="EMBL/GenBank/DDBJ databases">
        <title>Lineage-specific patterns of genome deterioration in obligate symbionts.</title>
        <authorList>
            <person name="Bennett G.M."/>
            <person name="McCutcheon J.P."/>
            <person name="McDonald B.R."/>
            <person name="Moran N.A."/>
        </authorList>
    </citation>
    <scope>NUCLEOTIDE SEQUENCE [LARGE SCALE GENOMIC DNA]</scope>
    <source>
        <strain evidence="9 10">B-GSS</strain>
    </source>
</reference>
<dbReference type="OrthoDB" id="9807064at2"/>
<feature type="transmembrane region" description="Helical" evidence="7">
    <location>
        <begin position="209"/>
        <end position="232"/>
    </location>
</feature>
<evidence type="ECO:0000256" key="5">
    <source>
        <dbReference type="ARBA" id="ARBA00024227"/>
    </source>
</evidence>
<keyword evidence="3" id="KW-0067">ATP-binding</keyword>
<protein>
    <recommendedName>
        <fullName evidence="5">biotin--[biotin carboxyl-carrier protein] ligase</fullName>
        <ecNumber evidence="5">6.3.4.15</ecNumber>
    </recommendedName>
</protein>
<keyword evidence="7" id="KW-1133">Transmembrane helix</keyword>
<evidence type="ECO:0000313" key="10">
    <source>
        <dbReference type="Proteomes" id="UP000056466"/>
    </source>
</evidence>
<dbReference type="GO" id="GO:0004077">
    <property type="term" value="F:biotin--[biotin carboxyl-carrier protein] ligase activity"/>
    <property type="evidence" value="ECO:0007669"/>
    <property type="project" value="UniProtKB-EC"/>
</dbReference>
<dbReference type="InterPro" id="IPR004408">
    <property type="entry name" value="Biotin_CoA_COase_ligase"/>
</dbReference>